<name>A0A1L9QXA2_9CYAN</name>
<keyword evidence="2" id="KW-1185">Reference proteome</keyword>
<sequence length="63" mass="7231">MNVSFVLLTFSTLMATVFNPLVSDRVLSDQPTMSLLERLEQDQVQCNVFVVEGDRLQRVCQLR</sequence>
<accession>A0A1L9QXA2</accession>
<evidence type="ECO:0000313" key="1">
    <source>
        <dbReference type="EMBL" id="OJJ27283.1"/>
    </source>
</evidence>
<organism evidence="1 2">
    <name type="scientific">Roseofilum reptotaenium AO1-A</name>
    <dbReference type="NCBI Taxonomy" id="1925591"/>
    <lineage>
        <taxon>Bacteria</taxon>
        <taxon>Bacillati</taxon>
        <taxon>Cyanobacteriota</taxon>
        <taxon>Cyanophyceae</taxon>
        <taxon>Desertifilales</taxon>
        <taxon>Desertifilaceae</taxon>
        <taxon>Roseofilum</taxon>
    </lineage>
</organism>
<reference evidence="1" key="1">
    <citation type="submission" date="2016-10" db="EMBL/GenBank/DDBJ databases">
        <title>CRISPR-Cas defence system in Roseofilum reptotaenium: evidence of a bacteriophage-cyanobacterium arms race in the coral black band disease.</title>
        <authorList>
            <person name="Buerger P."/>
            <person name="Wood-Charlson E.M."/>
            <person name="Weynberg K.D."/>
            <person name="Willis B."/>
            <person name="Van Oppen M.J."/>
        </authorList>
    </citation>
    <scope>NUCLEOTIDE SEQUENCE [LARGE SCALE GENOMIC DNA]</scope>
    <source>
        <strain evidence="1">AO1-A</strain>
    </source>
</reference>
<dbReference type="AlphaFoldDB" id="A0A1L9QXA2"/>
<comment type="caution">
    <text evidence="1">The sequence shown here is derived from an EMBL/GenBank/DDBJ whole genome shotgun (WGS) entry which is preliminary data.</text>
</comment>
<proteinExistence type="predicted"/>
<gene>
    <name evidence="1" type="ORF">BI308_02010</name>
</gene>
<dbReference type="Proteomes" id="UP000183940">
    <property type="component" value="Unassembled WGS sequence"/>
</dbReference>
<dbReference type="EMBL" id="MLAW01000002">
    <property type="protein sequence ID" value="OJJ27283.1"/>
    <property type="molecule type" value="Genomic_DNA"/>
</dbReference>
<evidence type="ECO:0000313" key="2">
    <source>
        <dbReference type="Proteomes" id="UP000183940"/>
    </source>
</evidence>
<protein>
    <submittedName>
        <fullName evidence="1">Uncharacterized protein</fullName>
    </submittedName>
</protein>